<accession>A0AAE8BHP0</accession>
<organism evidence="2 3">
    <name type="scientific">Stenotrophomonas phage Ptah</name>
    <dbReference type="NCBI Taxonomy" id="2859657"/>
    <lineage>
        <taxon>Viruses</taxon>
        <taxon>Duplodnaviria</taxon>
        <taxon>Heunggongvirae</taxon>
        <taxon>Uroviricota</taxon>
        <taxon>Caudoviricetes</taxon>
        <taxon>Autographivirales</taxon>
        <taxon>Autonotataviridae</taxon>
        <taxon>Gujervirinae</taxon>
        <taxon>Ponderosavirus</taxon>
        <taxon>Ponderosavirus ptah</taxon>
    </lineage>
</organism>
<keyword evidence="1" id="KW-0472">Membrane</keyword>
<dbReference type="Proteomes" id="UP000827959">
    <property type="component" value="Segment"/>
</dbReference>
<reference evidence="2 3" key="1">
    <citation type="submission" date="2021-06" db="EMBL/GenBank/DDBJ databases">
        <title>Complete genome sequence of Stenotrophomonas maltophilia phage Ptah.</title>
        <authorList>
            <person name="Berg A."/>
            <person name="Tate N."/>
            <person name="Clark J."/>
            <person name="Le T."/>
            <person name="Liu M."/>
            <person name="Burrowes B."/>
        </authorList>
    </citation>
    <scope>NUCLEOTIDE SEQUENCE [LARGE SCALE GENOMIC DNA]</scope>
</reference>
<evidence type="ECO:0000256" key="1">
    <source>
        <dbReference type="SAM" id="Phobius"/>
    </source>
</evidence>
<protein>
    <submittedName>
        <fullName evidence="2">Uncharacterized protein</fullName>
    </submittedName>
</protein>
<dbReference type="EMBL" id="MZ326854">
    <property type="protein sequence ID" value="QYW01719.1"/>
    <property type="molecule type" value="Genomic_DNA"/>
</dbReference>
<gene>
    <name evidence="2" type="ORF">CPT_Ptah_004</name>
</gene>
<keyword evidence="3" id="KW-1185">Reference proteome</keyword>
<proteinExistence type="predicted"/>
<keyword evidence="1" id="KW-1133">Transmembrane helix</keyword>
<evidence type="ECO:0000313" key="2">
    <source>
        <dbReference type="EMBL" id="QYW01719.1"/>
    </source>
</evidence>
<keyword evidence="1" id="KW-0812">Transmembrane</keyword>
<feature type="transmembrane region" description="Helical" evidence="1">
    <location>
        <begin position="58"/>
        <end position="75"/>
    </location>
</feature>
<sequence>MTERYLDFMFSPVEWWFARCLIMERTVGEMGSSLLAVAGFFLLLPATAATMLAGLVGLLVHGLAELIFNLCALLWRATHGK</sequence>
<name>A0AAE8BHP0_9CAUD</name>
<evidence type="ECO:0000313" key="3">
    <source>
        <dbReference type="Proteomes" id="UP000827959"/>
    </source>
</evidence>